<dbReference type="PIRSF" id="PIRSF006171">
    <property type="entry name" value="RR_citrat_malat"/>
    <property type="match status" value="1"/>
</dbReference>
<evidence type="ECO:0000256" key="5">
    <source>
        <dbReference type="ARBA" id="ARBA00023015"/>
    </source>
</evidence>
<dbReference type="Proteomes" id="UP001341820">
    <property type="component" value="Unassembled WGS sequence"/>
</dbReference>
<dbReference type="PROSITE" id="PS50110">
    <property type="entry name" value="RESPONSE_REGULATORY"/>
    <property type="match status" value="1"/>
</dbReference>
<evidence type="ECO:0000256" key="3">
    <source>
        <dbReference type="ARBA" id="ARBA00022553"/>
    </source>
</evidence>
<dbReference type="InterPro" id="IPR051271">
    <property type="entry name" value="2C-system_Tx_regulators"/>
</dbReference>
<feature type="modified residue" description="4-aspartylphosphate" evidence="9">
    <location>
        <position position="55"/>
    </location>
</feature>
<evidence type="ECO:0000256" key="7">
    <source>
        <dbReference type="ARBA" id="ARBA00023159"/>
    </source>
</evidence>
<keyword evidence="6" id="KW-0238">DNA-binding</keyword>
<dbReference type="Pfam" id="PF00072">
    <property type="entry name" value="Response_reg"/>
    <property type="match status" value="1"/>
</dbReference>
<evidence type="ECO:0000313" key="11">
    <source>
        <dbReference type="EMBL" id="MED4127723.1"/>
    </source>
</evidence>
<keyword evidence="5" id="KW-0805">Transcription regulation</keyword>
<dbReference type="EMBL" id="JAROAS010000009">
    <property type="protein sequence ID" value="MED4127723.1"/>
    <property type="molecule type" value="Genomic_DNA"/>
</dbReference>
<keyword evidence="7" id="KW-0010">Activator</keyword>
<evidence type="ECO:0000256" key="6">
    <source>
        <dbReference type="ARBA" id="ARBA00023125"/>
    </source>
</evidence>
<evidence type="ECO:0000256" key="9">
    <source>
        <dbReference type="PROSITE-ProRule" id="PRU00169"/>
    </source>
</evidence>
<dbReference type="Gene3D" id="3.40.50.2300">
    <property type="match status" value="1"/>
</dbReference>
<protein>
    <submittedName>
        <fullName evidence="11">Response regulator</fullName>
    </submittedName>
</protein>
<feature type="domain" description="Response regulatory" evidence="10">
    <location>
        <begin position="3"/>
        <end position="120"/>
    </location>
</feature>
<keyword evidence="8" id="KW-0804">Transcription</keyword>
<comment type="subcellular location">
    <subcellularLocation>
        <location evidence="1">Cytoplasm</location>
    </subcellularLocation>
</comment>
<dbReference type="InterPro" id="IPR024187">
    <property type="entry name" value="Sig_transdc_resp-reg_cit/mal"/>
</dbReference>
<sequence>MIDVMIVEDDPMVAEVTANYMNDLSDFRLVAQAKNVEEAKAHVMKLPSVHLVLLDVYMPGEPGLTLLPFLREQKMSVDVIVLTAASDTDSVQTALRYGAIDYLIKPFQFTRFQEALLRFKKKQDVWLDKKEMNQKQLDELWSFNEKEDRDKAPLPKGLTRETLTEVWRAIEKVGQESFSTEDVALHARISRVSVKKYLTFLLEYDILELQPTYGSIGRPIHLYKMNYEKKQRIKALL</sequence>
<comment type="caution">
    <text evidence="11">The sequence shown here is derived from an EMBL/GenBank/DDBJ whole genome shotgun (WGS) entry which is preliminary data.</text>
</comment>
<dbReference type="InterPro" id="IPR001789">
    <property type="entry name" value="Sig_transdc_resp-reg_receiver"/>
</dbReference>
<accession>A0ABU6NHP7</accession>
<reference evidence="11 12" key="1">
    <citation type="submission" date="2023-03" db="EMBL/GenBank/DDBJ databases">
        <title>Bacillus Genome Sequencing.</title>
        <authorList>
            <person name="Dunlap C."/>
        </authorList>
    </citation>
    <scope>NUCLEOTIDE SEQUENCE [LARGE SCALE GENOMIC DNA]</scope>
    <source>
        <strain evidence="11 12">B-4107</strain>
    </source>
</reference>
<dbReference type="PANTHER" id="PTHR45526">
    <property type="entry name" value="TRANSCRIPTIONAL REGULATORY PROTEIN DPIA"/>
    <property type="match status" value="1"/>
</dbReference>
<organism evidence="11 12">
    <name type="scientific">Shouchella miscanthi</name>
    <dbReference type="NCBI Taxonomy" id="2598861"/>
    <lineage>
        <taxon>Bacteria</taxon>
        <taxon>Bacillati</taxon>
        <taxon>Bacillota</taxon>
        <taxon>Bacilli</taxon>
        <taxon>Bacillales</taxon>
        <taxon>Bacillaceae</taxon>
        <taxon>Shouchella</taxon>
    </lineage>
</organism>
<evidence type="ECO:0000313" key="12">
    <source>
        <dbReference type="Proteomes" id="UP001341820"/>
    </source>
</evidence>
<evidence type="ECO:0000256" key="8">
    <source>
        <dbReference type="ARBA" id="ARBA00023163"/>
    </source>
</evidence>
<evidence type="ECO:0000256" key="1">
    <source>
        <dbReference type="ARBA" id="ARBA00004496"/>
    </source>
</evidence>
<keyword evidence="12" id="KW-1185">Reference proteome</keyword>
<evidence type="ECO:0000256" key="2">
    <source>
        <dbReference type="ARBA" id="ARBA00022490"/>
    </source>
</evidence>
<evidence type="ECO:0000259" key="10">
    <source>
        <dbReference type="PROSITE" id="PS50110"/>
    </source>
</evidence>
<dbReference type="RefSeq" id="WP_328236765.1">
    <property type="nucleotide sequence ID" value="NZ_JAROAS010000009.1"/>
</dbReference>
<keyword evidence="4" id="KW-0902">Two-component regulatory system</keyword>
<dbReference type="PANTHER" id="PTHR45526:SF1">
    <property type="entry name" value="TRANSCRIPTIONAL REGULATORY PROTEIN DCUR-RELATED"/>
    <property type="match status" value="1"/>
</dbReference>
<keyword evidence="3 9" id="KW-0597">Phosphoprotein</keyword>
<dbReference type="SUPFAM" id="SSF52172">
    <property type="entry name" value="CheY-like"/>
    <property type="match status" value="1"/>
</dbReference>
<keyword evidence="2" id="KW-0963">Cytoplasm</keyword>
<dbReference type="InterPro" id="IPR011006">
    <property type="entry name" value="CheY-like_superfamily"/>
</dbReference>
<dbReference type="CDD" id="cd19925">
    <property type="entry name" value="REC_citrate_TCS"/>
    <property type="match status" value="1"/>
</dbReference>
<gene>
    <name evidence="11" type="ORF">P5F74_06220</name>
</gene>
<proteinExistence type="predicted"/>
<name>A0ABU6NHP7_9BACI</name>
<dbReference type="SMART" id="SM00448">
    <property type="entry name" value="REC"/>
    <property type="match status" value="1"/>
</dbReference>
<evidence type="ECO:0000256" key="4">
    <source>
        <dbReference type="ARBA" id="ARBA00023012"/>
    </source>
</evidence>